<feature type="transmembrane region" description="Helical" evidence="1">
    <location>
        <begin position="67"/>
        <end position="88"/>
    </location>
</feature>
<evidence type="ECO:0000313" key="2">
    <source>
        <dbReference type="EMBL" id="CAL8102594.1"/>
    </source>
</evidence>
<evidence type="ECO:0000256" key="1">
    <source>
        <dbReference type="SAM" id="Phobius"/>
    </source>
</evidence>
<dbReference type="Proteomes" id="UP001642540">
    <property type="component" value="Unassembled WGS sequence"/>
</dbReference>
<keyword evidence="1" id="KW-0812">Transmembrane</keyword>
<accession>A0ABP1QGU8</accession>
<gene>
    <name evidence="2" type="ORF">ODALV1_LOCUS11191</name>
</gene>
<dbReference type="EMBL" id="CAXLJM020000034">
    <property type="protein sequence ID" value="CAL8102594.1"/>
    <property type="molecule type" value="Genomic_DNA"/>
</dbReference>
<name>A0ABP1QGU8_9HEXA</name>
<dbReference type="PROSITE" id="PS51257">
    <property type="entry name" value="PROKAR_LIPOPROTEIN"/>
    <property type="match status" value="1"/>
</dbReference>
<reference evidence="2 3" key="1">
    <citation type="submission" date="2024-08" db="EMBL/GenBank/DDBJ databases">
        <authorList>
            <person name="Cucini C."/>
            <person name="Frati F."/>
        </authorList>
    </citation>
    <scope>NUCLEOTIDE SEQUENCE [LARGE SCALE GENOMIC DNA]</scope>
</reference>
<keyword evidence="1" id="KW-0472">Membrane</keyword>
<proteinExistence type="predicted"/>
<feature type="transmembrane region" description="Helical" evidence="1">
    <location>
        <begin position="5"/>
        <end position="25"/>
    </location>
</feature>
<keyword evidence="1" id="KW-1133">Transmembrane helix</keyword>
<organism evidence="2 3">
    <name type="scientific">Orchesella dallaii</name>
    <dbReference type="NCBI Taxonomy" id="48710"/>
    <lineage>
        <taxon>Eukaryota</taxon>
        <taxon>Metazoa</taxon>
        <taxon>Ecdysozoa</taxon>
        <taxon>Arthropoda</taxon>
        <taxon>Hexapoda</taxon>
        <taxon>Collembola</taxon>
        <taxon>Entomobryomorpha</taxon>
        <taxon>Entomobryoidea</taxon>
        <taxon>Orchesellidae</taxon>
        <taxon>Orchesellinae</taxon>
        <taxon>Orchesella</taxon>
    </lineage>
</organism>
<keyword evidence="3" id="KW-1185">Reference proteome</keyword>
<sequence>MLKVYFTIIIIFLAYNFVIGCMPISHDLTGHLIPWSVNNYLNEVVNGIYEKMKILYPFLLTEIHSTVIAKFLSVILFLITLGPSMIFIESLQVLQTIASFVGFQVVEAMNKHIESEFNGIMEHEDKRLHKMSAKAIWSRDVIDF</sequence>
<comment type="caution">
    <text evidence="2">The sequence shown here is derived from an EMBL/GenBank/DDBJ whole genome shotgun (WGS) entry which is preliminary data.</text>
</comment>
<evidence type="ECO:0000313" key="3">
    <source>
        <dbReference type="Proteomes" id="UP001642540"/>
    </source>
</evidence>
<protein>
    <submittedName>
        <fullName evidence="2">Uncharacterized protein</fullName>
    </submittedName>
</protein>